<dbReference type="GO" id="GO:0005794">
    <property type="term" value="C:Golgi apparatus"/>
    <property type="evidence" value="ECO:0007669"/>
    <property type="project" value="TreeGrafter"/>
</dbReference>
<protein>
    <recommendedName>
        <fullName evidence="2">Nucleotide-diphospho-sugar transferase domain-containing protein</fullName>
    </recommendedName>
</protein>
<comment type="caution">
    <text evidence="3">The sequence shown here is derived from an EMBL/GenBank/DDBJ whole genome shotgun (WGS) entry which is preliminary data.</text>
</comment>
<gene>
    <name evidence="3" type="ORF">KFE25_013756</name>
</gene>
<dbReference type="Pfam" id="PF03407">
    <property type="entry name" value="Nucleotid_trans"/>
    <property type="match status" value="1"/>
</dbReference>
<dbReference type="PANTHER" id="PTHR46936">
    <property type="entry name" value="ARABINOSYLTRANSFERASE XEG113"/>
    <property type="match status" value="1"/>
</dbReference>
<feature type="transmembrane region" description="Helical" evidence="1">
    <location>
        <begin position="6"/>
        <end position="27"/>
    </location>
</feature>
<dbReference type="InterPro" id="IPR053250">
    <property type="entry name" value="Glycosyltransferase_77"/>
</dbReference>
<dbReference type="OrthoDB" id="540503at2759"/>
<dbReference type="InterPro" id="IPR005069">
    <property type="entry name" value="Nucl-diP-sugar_transferase"/>
</dbReference>
<evidence type="ECO:0000256" key="1">
    <source>
        <dbReference type="SAM" id="Phobius"/>
    </source>
</evidence>
<dbReference type="EMBL" id="JAGTXO010000004">
    <property type="protein sequence ID" value="KAG8468673.1"/>
    <property type="molecule type" value="Genomic_DNA"/>
</dbReference>
<keyword evidence="1" id="KW-1133">Transmembrane helix</keyword>
<dbReference type="OMA" id="IQFSTMQ"/>
<dbReference type="PANTHER" id="PTHR46936:SF1">
    <property type="entry name" value="ARABINOSYLTRANSFERASE XEG113"/>
    <property type="match status" value="1"/>
</dbReference>
<sequence length="664" mass="73015">MAGGAALWAVGLILIVTLALTSIVSMYDKGLHSLARQRGVPAAATAGSPAAVAEPSSTSTLAWLEDRLTRLRFDDRVADAMSSEAAVSRDAGPVERIQTIAPADAPPTQSAAIAQDGPARAVALAPAAAAAADVDMSAFGKDLSEALVARFASWDKMVIVSFVNAHYMDFCRNWVRHLRAAGNRHFLVGALDDQAYTQLRAANVPSFDMAASLTTRDFGWGSKVFKQAQQKKIAMFLAVLQMGYSALLSDIDVMYLRDPFAFFRSVPDAQLLISSDLLTSTVTDEGPERPNGFGATLNVGIIYMRPSNATIALTTEWNSMCSKNLDFWEQAAFNSLVRRGMHYAPPRALDAATAAVARPYADRLVGMYTNGAIRTGVLPVGTFCSGHTAFVQNLPKTLGQKAYALHATFQFAGTNGKRHRMREWMVWEDEPIYYDPPNGLLALELDPPEELMRPGGRPPSTVQQHFALVNWQLSRIRSALVIAELTGRALIMPRLWCGFDRWWAPHDGRIPGSRMALPIQCPLDHVFNIEQGLRPERIREHSLLLNPLTPAGVLGSQFNLTLPAPLTADGVRAALQLKAAKRAKVLRVVSLGPEVFHAALTATEQQGFMRRAHNYLGIWCCIRPLARGKPGHIWYDLFWDILPHKDRWGHEWTEAEPWLPRPSK</sequence>
<proteinExistence type="predicted"/>
<accession>A0A8J5XNV2</accession>
<organism evidence="3 4">
    <name type="scientific">Diacronema lutheri</name>
    <name type="common">Unicellular marine alga</name>
    <name type="synonym">Monochrysis lutheri</name>
    <dbReference type="NCBI Taxonomy" id="2081491"/>
    <lineage>
        <taxon>Eukaryota</taxon>
        <taxon>Haptista</taxon>
        <taxon>Haptophyta</taxon>
        <taxon>Pavlovophyceae</taxon>
        <taxon>Pavlovales</taxon>
        <taxon>Pavlovaceae</taxon>
        <taxon>Diacronema</taxon>
    </lineage>
</organism>
<dbReference type="AlphaFoldDB" id="A0A8J5XNV2"/>
<feature type="domain" description="Nucleotide-diphospho-sugar transferase" evidence="2">
    <location>
        <begin position="184"/>
        <end position="421"/>
    </location>
</feature>
<feature type="transmembrane region" description="Helical" evidence="1">
    <location>
        <begin position="233"/>
        <end position="256"/>
    </location>
</feature>
<keyword evidence="4" id="KW-1185">Reference proteome</keyword>
<keyword evidence="1" id="KW-0812">Transmembrane</keyword>
<dbReference type="Proteomes" id="UP000751190">
    <property type="component" value="Unassembled WGS sequence"/>
</dbReference>
<evidence type="ECO:0000313" key="3">
    <source>
        <dbReference type="EMBL" id="KAG8468673.1"/>
    </source>
</evidence>
<dbReference type="GO" id="GO:0052636">
    <property type="term" value="F:arabinosyltransferase activity"/>
    <property type="evidence" value="ECO:0007669"/>
    <property type="project" value="TreeGrafter"/>
</dbReference>
<evidence type="ECO:0000313" key="4">
    <source>
        <dbReference type="Proteomes" id="UP000751190"/>
    </source>
</evidence>
<keyword evidence="1" id="KW-0472">Membrane</keyword>
<evidence type="ECO:0000259" key="2">
    <source>
        <dbReference type="Pfam" id="PF03407"/>
    </source>
</evidence>
<reference evidence="3" key="1">
    <citation type="submission" date="2021-05" db="EMBL/GenBank/DDBJ databases">
        <title>The genome of the haptophyte Pavlova lutheri (Diacronema luteri, Pavlovales) - a model for lipid biosynthesis in eukaryotic algae.</title>
        <authorList>
            <person name="Hulatt C.J."/>
            <person name="Posewitz M.C."/>
        </authorList>
    </citation>
    <scope>NUCLEOTIDE SEQUENCE</scope>
    <source>
        <strain evidence="3">NIVA-4/92</strain>
    </source>
</reference>
<name>A0A8J5XNV2_DIALT</name>